<gene>
    <name evidence="3" type="ORF">IC612_02920</name>
</gene>
<organism evidence="3 4">
    <name type="scientific">Planobacterium oryzisoli</name>
    <dbReference type="NCBI Taxonomy" id="2771435"/>
    <lineage>
        <taxon>Bacteria</taxon>
        <taxon>Pseudomonadati</taxon>
        <taxon>Bacteroidota</taxon>
        <taxon>Flavobacteriia</taxon>
        <taxon>Flavobacteriales</taxon>
        <taxon>Weeksellaceae</taxon>
        <taxon>Chryseobacterium group</taxon>
        <taxon>Chryseobacterium</taxon>
    </lineage>
</organism>
<evidence type="ECO:0000256" key="1">
    <source>
        <dbReference type="SAM" id="Phobius"/>
    </source>
</evidence>
<name>A0A930YUS1_9FLAO</name>
<evidence type="ECO:0000259" key="2">
    <source>
        <dbReference type="Pfam" id="PF00487"/>
    </source>
</evidence>
<dbReference type="GO" id="GO:0016717">
    <property type="term" value="F:oxidoreductase activity, acting on paired donors, with oxidation of a pair of donors resulting in the reduction of molecular oxygen to two molecules of water"/>
    <property type="evidence" value="ECO:0007669"/>
    <property type="project" value="TreeGrafter"/>
</dbReference>
<evidence type="ECO:0000313" key="3">
    <source>
        <dbReference type="EMBL" id="MBF5026748.1"/>
    </source>
</evidence>
<feature type="transmembrane region" description="Helical" evidence="1">
    <location>
        <begin position="66"/>
        <end position="86"/>
    </location>
</feature>
<dbReference type="RefSeq" id="WP_194738682.1">
    <property type="nucleotide sequence ID" value="NZ_JADKYY010000003.1"/>
</dbReference>
<dbReference type="Proteomes" id="UP000694480">
    <property type="component" value="Unassembled WGS sequence"/>
</dbReference>
<feature type="transmembrane region" description="Helical" evidence="1">
    <location>
        <begin position="206"/>
        <end position="224"/>
    </location>
</feature>
<dbReference type="Pfam" id="PF00487">
    <property type="entry name" value="FA_desaturase"/>
    <property type="match status" value="1"/>
</dbReference>
<keyword evidence="1" id="KW-1133">Transmembrane helix</keyword>
<keyword evidence="1" id="KW-0812">Transmembrane</keyword>
<keyword evidence="4" id="KW-1185">Reference proteome</keyword>
<comment type="caution">
    <text evidence="3">The sequence shown here is derived from an EMBL/GenBank/DDBJ whole genome shotgun (WGS) entry which is preliminary data.</text>
</comment>
<dbReference type="AlphaFoldDB" id="A0A930YUS1"/>
<feature type="transmembrane region" description="Helical" evidence="1">
    <location>
        <begin position="42"/>
        <end position="60"/>
    </location>
</feature>
<reference evidence="3" key="1">
    <citation type="submission" date="2020-11" db="EMBL/GenBank/DDBJ databases">
        <title>Genome seq and assembly of Planobacterium sp.</title>
        <authorList>
            <person name="Chhetri G."/>
        </authorList>
    </citation>
    <scope>NUCLEOTIDE SEQUENCE</scope>
    <source>
        <strain evidence="3">GCR5</strain>
    </source>
</reference>
<protein>
    <submittedName>
        <fullName evidence="3">Fatty acid desaturase</fullName>
    </submittedName>
</protein>
<feature type="transmembrane region" description="Helical" evidence="1">
    <location>
        <begin position="230"/>
        <end position="251"/>
    </location>
</feature>
<keyword evidence="1" id="KW-0472">Membrane</keyword>
<dbReference type="InterPro" id="IPR012171">
    <property type="entry name" value="Fatty_acid_desaturase"/>
</dbReference>
<dbReference type="GO" id="GO:0008610">
    <property type="term" value="P:lipid biosynthetic process"/>
    <property type="evidence" value="ECO:0007669"/>
    <property type="project" value="UniProtKB-ARBA"/>
</dbReference>
<proteinExistence type="predicted"/>
<evidence type="ECO:0000313" key="4">
    <source>
        <dbReference type="Proteomes" id="UP000694480"/>
    </source>
</evidence>
<dbReference type="EMBL" id="JADKYY010000003">
    <property type="protein sequence ID" value="MBF5026748.1"/>
    <property type="molecule type" value="Genomic_DNA"/>
</dbReference>
<dbReference type="PANTHER" id="PTHR19353:SF19">
    <property type="entry name" value="DELTA(5) FATTY ACID DESATURASE C-RELATED"/>
    <property type="match status" value="1"/>
</dbReference>
<feature type="transmembrane region" description="Helical" evidence="1">
    <location>
        <begin position="98"/>
        <end position="117"/>
    </location>
</feature>
<dbReference type="InterPro" id="IPR005804">
    <property type="entry name" value="FA_desaturase_dom"/>
</dbReference>
<feature type="domain" description="Fatty acid desaturase" evidence="2">
    <location>
        <begin position="68"/>
        <end position="336"/>
    </location>
</feature>
<dbReference type="GO" id="GO:0016020">
    <property type="term" value="C:membrane"/>
    <property type="evidence" value="ECO:0007669"/>
    <property type="project" value="TreeGrafter"/>
</dbReference>
<feature type="transmembrane region" description="Helical" evidence="1">
    <location>
        <begin position="158"/>
        <end position="177"/>
    </location>
</feature>
<accession>A0A930YUS1</accession>
<sequence>MEKPMYFKDPQDATLFNELRNRVKDRVSTVKTDKELPIKIKAVALPLLYFSLYGLALTQASHSGLYLGLFALMGITLVLIYLNLIHEAAHNNIFRSKALNRAVLYLFDAVGANSYIWKKRHLVSHHAYPNVEGWDTDVEQSGVIKIFPHGKARGLERYQHRIFFLIYPLYLFNWMFVRDFRDFFDKRRVISKTQTYIPTIEKVKLIVFKLAYFFYQIFLPVLFFEVEWSLALSGWLLQILVGSCFALFVLLPLHPLPENEFPVADSNLQLPYSWVRHQLEVTNDLKQNNWFVRHILGNFNFHVAHHLFPNYSYSYYNEITEEIAQFAREKQLPYKRFGLFEALGKHYQLLKSNATSIGEVMEETM</sequence>
<dbReference type="PANTHER" id="PTHR19353">
    <property type="entry name" value="FATTY ACID DESATURASE 2"/>
    <property type="match status" value="1"/>
</dbReference>